<gene>
    <name evidence="2" type="ORF">ICHIAU1_04210</name>
</gene>
<dbReference type="RefSeq" id="WP_162048918.1">
    <property type="nucleotide sequence ID" value="NZ_AP019011.1"/>
</dbReference>
<reference evidence="3" key="1">
    <citation type="submission" date="2020-01" db="EMBL/GenBank/DDBJ databases">
        <title>Phosphoaccumulans saitamaens gen. nov., sp. nov., a polyphosphate accumulating bacterium isolated from surface river water.</title>
        <authorList>
            <person name="Watanabe K."/>
            <person name="Suda W."/>
        </authorList>
    </citation>
    <scope>NUCLEOTIDE SEQUENCE [LARGE SCALE GENOMIC DNA]</scope>
    <source>
        <strain evidence="3">ICHIAU1</strain>
    </source>
</reference>
<dbReference type="OrthoDB" id="8566581at2"/>
<feature type="compositionally biased region" description="Low complexity" evidence="1">
    <location>
        <begin position="154"/>
        <end position="179"/>
    </location>
</feature>
<accession>A0A679IF75</accession>
<sequence length="191" mass="20643">MNDSQNNPLNFLQGMWNQMGFQLPGMVTPTLDEGELDKQIKDLKSVESWLRMNLSMLQMTIQNLEMQKSALGTFRTMSESFTHPESASPPPETPYSAFFKMPQGASTSQPASAPEAPATAAPTDEAGLTKAAMWPWEMMNELNAKMQAQLADSAQKAPAQKKAAGSATAAARKAPAAKKPAAKRAAKKRAD</sequence>
<organism evidence="2 3">
    <name type="scientific">Fluviibacter phosphoraccumulans</name>
    <dbReference type="NCBI Taxonomy" id="1751046"/>
    <lineage>
        <taxon>Bacteria</taxon>
        <taxon>Pseudomonadati</taxon>
        <taxon>Pseudomonadota</taxon>
        <taxon>Betaproteobacteria</taxon>
        <taxon>Rhodocyclales</taxon>
        <taxon>Fluviibacteraceae</taxon>
        <taxon>Fluviibacter</taxon>
    </lineage>
</organism>
<dbReference type="InterPro" id="IPR050026">
    <property type="entry name" value="PHA_gran_PhaM_N"/>
</dbReference>
<keyword evidence="3" id="KW-1185">Reference proteome</keyword>
<dbReference type="Proteomes" id="UP000463961">
    <property type="component" value="Chromosome"/>
</dbReference>
<dbReference type="EMBL" id="AP022345">
    <property type="protein sequence ID" value="BBU68138.1"/>
    <property type="molecule type" value="Genomic_DNA"/>
</dbReference>
<feature type="compositionally biased region" description="Low complexity" evidence="1">
    <location>
        <begin position="105"/>
        <end position="123"/>
    </location>
</feature>
<evidence type="ECO:0000313" key="3">
    <source>
        <dbReference type="Proteomes" id="UP000463961"/>
    </source>
</evidence>
<evidence type="ECO:0000256" key="1">
    <source>
        <dbReference type="SAM" id="MobiDB-lite"/>
    </source>
</evidence>
<feature type="compositionally biased region" description="Basic residues" evidence="1">
    <location>
        <begin position="180"/>
        <end position="191"/>
    </location>
</feature>
<feature type="region of interest" description="Disordered" evidence="1">
    <location>
        <begin position="78"/>
        <end position="124"/>
    </location>
</feature>
<evidence type="ECO:0000313" key="2">
    <source>
        <dbReference type="EMBL" id="BBU68138.1"/>
    </source>
</evidence>
<feature type="region of interest" description="Disordered" evidence="1">
    <location>
        <begin position="149"/>
        <end position="191"/>
    </location>
</feature>
<name>A0A679IF75_9RHOO</name>
<dbReference type="NCBIfam" id="NF043076">
    <property type="entry name" value="PHA_gran_PhaM"/>
    <property type="match status" value="1"/>
</dbReference>
<proteinExistence type="predicted"/>
<protein>
    <submittedName>
        <fullName evidence="2">Uncharacterized protein</fullName>
    </submittedName>
</protein>
<dbReference type="AlphaFoldDB" id="A0A679IF75"/>